<dbReference type="InterPro" id="IPR009045">
    <property type="entry name" value="Zn_M74/Hedgehog-like"/>
</dbReference>
<dbReference type="SUPFAM" id="SSF55166">
    <property type="entry name" value="Hedgehog/DD-peptidase"/>
    <property type="match status" value="1"/>
</dbReference>
<proteinExistence type="predicted"/>
<keyword evidence="3" id="KW-0121">Carboxypeptidase</keyword>
<organism evidence="3 4">
    <name type="scientific">Microbacterium terrae</name>
    <dbReference type="NCBI Taxonomy" id="69369"/>
    <lineage>
        <taxon>Bacteria</taxon>
        <taxon>Bacillati</taxon>
        <taxon>Actinomycetota</taxon>
        <taxon>Actinomycetes</taxon>
        <taxon>Micrococcales</taxon>
        <taxon>Microbacteriaceae</taxon>
        <taxon>Microbacterium</taxon>
    </lineage>
</organism>
<dbReference type="Pfam" id="PF02557">
    <property type="entry name" value="VanY"/>
    <property type="match status" value="1"/>
</dbReference>
<dbReference type="PANTHER" id="PTHR34385:SF1">
    <property type="entry name" value="PEPTIDOGLYCAN L-ALANYL-D-GLUTAMATE ENDOPEPTIDASE CWLK"/>
    <property type="match status" value="1"/>
</dbReference>
<dbReference type="Proteomes" id="UP000033956">
    <property type="component" value="Unassembled WGS sequence"/>
</dbReference>
<name>A0A0M2HFH4_9MICO</name>
<dbReference type="InterPro" id="IPR052179">
    <property type="entry name" value="DD-CPase-like"/>
</dbReference>
<keyword evidence="1" id="KW-0732">Signal</keyword>
<keyword evidence="3" id="KW-0378">Hydrolase</keyword>
<dbReference type="InterPro" id="IPR058193">
    <property type="entry name" value="VanY/YodJ_core_dom"/>
</dbReference>
<sequence length="312" mass="32353">MRPARLRRAAFAAGLLVVAASLVGATAAITAATAGAPTASDAGERTDADEPVSLSHISVLPVPDVEQRALTDDICALDGVAAGLASGDDTAVIEAAGGGEMLRAAVAAGEAPCIPLDDPAHLWVVVNKTRPYNPIDYRPSGLQMPDGVRNLAQGSMRDVAAVALNDLVTAARDAGAGEIALESGFRSYRTQVQSYGSQVASRGVSGADLVSARPGYSEHQSGLTADVVACAGGCGSLDDLAATAQGEWIVEHAWEHGWIVRYESAETGTTGYVGEPWHLRYVGPDLARAYHEGGWRTLEDFFGLPAAPDYLD</sequence>
<dbReference type="OrthoDB" id="9792074at2"/>
<evidence type="ECO:0000313" key="3">
    <source>
        <dbReference type="EMBL" id="KJL45415.1"/>
    </source>
</evidence>
<dbReference type="InterPro" id="IPR003709">
    <property type="entry name" value="VanY-like_core_dom"/>
</dbReference>
<evidence type="ECO:0000259" key="2">
    <source>
        <dbReference type="Pfam" id="PF02557"/>
    </source>
</evidence>
<dbReference type="GO" id="GO:0006508">
    <property type="term" value="P:proteolysis"/>
    <property type="evidence" value="ECO:0007669"/>
    <property type="project" value="InterPro"/>
</dbReference>
<dbReference type="STRING" id="92835.RS81_00238"/>
<comment type="caution">
    <text evidence="3">The sequence shown here is derived from an EMBL/GenBank/DDBJ whole genome shotgun (WGS) entry which is preliminary data.</text>
</comment>
<accession>A0A0M2HFH4</accession>
<dbReference type="AlphaFoldDB" id="A0A0M2HFH4"/>
<protein>
    <submittedName>
        <fullName evidence="3">D-alanyl-D-alanine carboxypeptidase</fullName>
        <ecNumber evidence="3">3.4.16.4</ecNumber>
    </submittedName>
</protein>
<gene>
    <name evidence="3" type="primary">vanY</name>
    <name evidence="3" type="ORF">RS81_00238</name>
</gene>
<keyword evidence="4" id="KW-1185">Reference proteome</keyword>
<dbReference type="Gene3D" id="3.30.1380.10">
    <property type="match status" value="1"/>
</dbReference>
<dbReference type="GO" id="GO:0009002">
    <property type="term" value="F:serine-type D-Ala-D-Ala carboxypeptidase activity"/>
    <property type="evidence" value="ECO:0007669"/>
    <property type="project" value="UniProtKB-EC"/>
</dbReference>
<feature type="domain" description="D-alanyl-D-alanine carboxypeptidase-like core" evidence="2">
    <location>
        <begin position="155"/>
        <end position="283"/>
    </location>
</feature>
<dbReference type="PATRIC" id="fig|92835.4.peg.249"/>
<feature type="chain" id="PRO_5005634040" evidence="1">
    <location>
        <begin position="28"/>
        <end position="312"/>
    </location>
</feature>
<keyword evidence="3" id="KW-0645">Protease</keyword>
<evidence type="ECO:0000313" key="4">
    <source>
        <dbReference type="Proteomes" id="UP000033956"/>
    </source>
</evidence>
<dbReference type="CDD" id="cd14852">
    <property type="entry name" value="LD-carboxypeptidase"/>
    <property type="match status" value="1"/>
</dbReference>
<evidence type="ECO:0000256" key="1">
    <source>
        <dbReference type="SAM" id="SignalP"/>
    </source>
</evidence>
<feature type="signal peptide" evidence="1">
    <location>
        <begin position="1"/>
        <end position="27"/>
    </location>
</feature>
<reference evidence="3 4" key="1">
    <citation type="submission" date="2015-02" db="EMBL/GenBank/DDBJ databases">
        <title>Draft genome sequences of ten Microbacterium spp. with emphasis on heavy metal contaminated environments.</title>
        <authorList>
            <person name="Corretto E."/>
        </authorList>
    </citation>
    <scope>NUCLEOTIDE SEQUENCE [LARGE SCALE GENOMIC DNA]</scope>
    <source>
        <strain evidence="3 4">DSM 12510</strain>
    </source>
</reference>
<dbReference type="EC" id="3.4.16.4" evidence="3"/>
<dbReference type="RefSeq" id="WP_045274242.1">
    <property type="nucleotide sequence ID" value="NZ_BAAAUP010000003.1"/>
</dbReference>
<dbReference type="EMBL" id="JYIZ01000023">
    <property type="protein sequence ID" value="KJL45415.1"/>
    <property type="molecule type" value="Genomic_DNA"/>
</dbReference>
<dbReference type="PANTHER" id="PTHR34385">
    <property type="entry name" value="D-ALANYL-D-ALANINE CARBOXYPEPTIDASE"/>
    <property type="match status" value="1"/>
</dbReference>